<evidence type="ECO:0000256" key="7">
    <source>
        <dbReference type="ARBA" id="ARBA00023061"/>
    </source>
</evidence>
<reference evidence="9" key="1">
    <citation type="submission" date="2022-11" db="EMBL/GenBank/DDBJ databases">
        <authorList>
            <person name="Petersen C."/>
        </authorList>
    </citation>
    <scope>NUCLEOTIDE SEQUENCE</scope>
    <source>
        <strain evidence="9">IBT 30069</strain>
    </source>
</reference>
<evidence type="ECO:0000256" key="4">
    <source>
        <dbReference type="ARBA" id="ARBA00013204"/>
    </source>
</evidence>
<keyword evidence="10" id="KW-1185">Reference proteome</keyword>
<comment type="similarity">
    <text evidence="3">Belongs to the alpha-acetolactate decarboxylase family.</text>
</comment>
<name>A0A9W9EG60_9EURO</name>
<comment type="pathway">
    <text evidence="2">Polyol metabolism; (R,R)-butane-2,3-diol biosynthesis; (R,R)-butane-2,3-diol from pyruvate: step 2/3.</text>
</comment>
<dbReference type="Proteomes" id="UP001149165">
    <property type="component" value="Unassembled WGS sequence"/>
</dbReference>
<evidence type="ECO:0000256" key="5">
    <source>
        <dbReference type="ARBA" id="ARBA00020164"/>
    </source>
</evidence>
<gene>
    <name evidence="9" type="ORF">N7456_013475</name>
</gene>
<protein>
    <recommendedName>
        <fullName evidence="5">Alpha-acetolactate decarboxylase</fullName>
        <ecNumber evidence="4">4.1.1.5</ecNumber>
    </recommendedName>
</protein>
<evidence type="ECO:0000256" key="6">
    <source>
        <dbReference type="ARBA" id="ARBA00022793"/>
    </source>
</evidence>
<dbReference type="AlphaFoldDB" id="A0A9W9EG60"/>
<dbReference type="GO" id="GO:0045151">
    <property type="term" value="P:acetoin biosynthetic process"/>
    <property type="evidence" value="ECO:0007669"/>
    <property type="project" value="UniProtKB-KW"/>
</dbReference>
<evidence type="ECO:0000313" key="10">
    <source>
        <dbReference type="Proteomes" id="UP001149165"/>
    </source>
</evidence>
<dbReference type="PANTHER" id="PTHR35524:SF1">
    <property type="entry name" value="ALPHA-ACETOLACTATE DECARBOXYLASE"/>
    <property type="match status" value="1"/>
</dbReference>
<dbReference type="PANTHER" id="PTHR35524">
    <property type="entry name" value="ALPHA-ACETOLACTATE DECARBOXYLASE"/>
    <property type="match status" value="1"/>
</dbReference>
<dbReference type="GO" id="GO:0047605">
    <property type="term" value="F:acetolactate decarboxylase activity"/>
    <property type="evidence" value="ECO:0007669"/>
    <property type="project" value="UniProtKB-EC"/>
</dbReference>
<comment type="catalytic activity">
    <reaction evidence="1">
        <text>(2S)-2-acetolactate + H(+) = (R)-acetoin + CO2</text>
        <dbReference type="Rhea" id="RHEA:21580"/>
        <dbReference type="ChEBI" id="CHEBI:15378"/>
        <dbReference type="ChEBI" id="CHEBI:15686"/>
        <dbReference type="ChEBI" id="CHEBI:16526"/>
        <dbReference type="ChEBI" id="CHEBI:58476"/>
        <dbReference type="EC" id="4.1.1.5"/>
    </reaction>
</comment>
<keyword evidence="7" id="KW-0005">Acetoin biosynthesis</keyword>
<accession>A0A9W9EG60</accession>
<dbReference type="OrthoDB" id="509395at2759"/>
<dbReference type="InterPro" id="IPR005128">
    <property type="entry name" value="Acetolactate_a_deCO2ase"/>
</dbReference>
<dbReference type="PIRSF" id="PIRSF001332">
    <property type="entry name" value="Acetolac_decarb"/>
    <property type="match status" value="1"/>
</dbReference>
<comment type="caution">
    <text evidence="9">The sequence shown here is derived from an EMBL/GenBank/DDBJ whole genome shotgun (WGS) entry which is preliminary data.</text>
</comment>
<evidence type="ECO:0000256" key="1">
    <source>
        <dbReference type="ARBA" id="ARBA00001784"/>
    </source>
</evidence>
<evidence type="ECO:0000256" key="8">
    <source>
        <dbReference type="ARBA" id="ARBA00023239"/>
    </source>
</evidence>
<evidence type="ECO:0000256" key="2">
    <source>
        <dbReference type="ARBA" id="ARBA00005170"/>
    </source>
</evidence>
<organism evidence="9 10">
    <name type="scientific">Penicillium angulare</name>
    <dbReference type="NCBI Taxonomy" id="116970"/>
    <lineage>
        <taxon>Eukaryota</taxon>
        <taxon>Fungi</taxon>
        <taxon>Dikarya</taxon>
        <taxon>Ascomycota</taxon>
        <taxon>Pezizomycotina</taxon>
        <taxon>Eurotiomycetes</taxon>
        <taxon>Eurotiomycetidae</taxon>
        <taxon>Eurotiales</taxon>
        <taxon>Aspergillaceae</taxon>
        <taxon>Penicillium</taxon>
    </lineage>
</organism>
<sequence length="246" mass="27099">MSKNELYQYSVISALMEGICETGIPVKDALENGDHGLGTVPRMEGEIVIIDGEVYHFPPNKLPQRVELSSILPFVMTTRFKPTFEKIIPSLTMKSLPEVMSPLLPSQQNQFLSIRVYGHFSQITFRVAGGQCKPRERLVELAKRQQVFALEQIEGTLFGFWSPAFSGSFSVPGFHLHFLSKDKKGGGHVLDFDARSATLQAAAVCKYMVELPQSKDFNLAAIKNANSEELKAAEGGNNTSVEASSS</sequence>
<dbReference type="SUPFAM" id="SSF117856">
    <property type="entry name" value="AF0104/ALDC/Ptd012-like"/>
    <property type="match status" value="1"/>
</dbReference>
<evidence type="ECO:0000256" key="3">
    <source>
        <dbReference type="ARBA" id="ARBA00007106"/>
    </source>
</evidence>
<dbReference type="EC" id="4.1.1.5" evidence="4"/>
<keyword evidence="6" id="KW-0210">Decarboxylase</keyword>
<dbReference type="EMBL" id="JAPQKH010000011">
    <property type="protein sequence ID" value="KAJ5081237.1"/>
    <property type="molecule type" value="Genomic_DNA"/>
</dbReference>
<proteinExistence type="inferred from homology"/>
<dbReference type="NCBIfam" id="TIGR01252">
    <property type="entry name" value="acetolac_decarb"/>
    <property type="match status" value="1"/>
</dbReference>
<keyword evidence="8" id="KW-0456">Lyase</keyword>
<dbReference type="CDD" id="cd17299">
    <property type="entry name" value="acetolactate_decarboxylase"/>
    <property type="match status" value="1"/>
</dbReference>
<dbReference type="Pfam" id="PF03306">
    <property type="entry name" value="AAL_decarboxy"/>
    <property type="match status" value="1"/>
</dbReference>
<reference evidence="9" key="2">
    <citation type="journal article" date="2023" name="IMA Fungus">
        <title>Comparative genomic study of the Penicillium genus elucidates a diverse pangenome and 15 lateral gene transfer events.</title>
        <authorList>
            <person name="Petersen C."/>
            <person name="Sorensen T."/>
            <person name="Nielsen M.R."/>
            <person name="Sondergaard T.E."/>
            <person name="Sorensen J.L."/>
            <person name="Fitzpatrick D.A."/>
            <person name="Frisvad J.C."/>
            <person name="Nielsen K.L."/>
        </authorList>
    </citation>
    <scope>NUCLEOTIDE SEQUENCE</scope>
    <source>
        <strain evidence="9">IBT 30069</strain>
    </source>
</reference>
<evidence type="ECO:0000313" key="9">
    <source>
        <dbReference type="EMBL" id="KAJ5081237.1"/>
    </source>
</evidence>
<dbReference type="Gene3D" id="3.30.1330.80">
    <property type="entry name" value="Hypothetical protein, similar to alpha- acetolactate decarboxylase, domain 2"/>
    <property type="match status" value="2"/>
</dbReference>